<feature type="region of interest" description="Disordered" evidence="5">
    <location>
        <begin position="699"/>
        <end position="724"/>
    </location>
</feature>
<dbReference type="SMART" id="SM00443">
    <property type="entry name" value="G_patch"/>
    <property type="match status" value="1"/>
</dbReference>
<dbReference type="PROSITE" id="PS50128">
    <property type="entry name" value="SURP"/>
    <property type="match status" value="1"/>
</dbReference>
<feature type="compositionally biased region" description="Basic and acidic residues" evidence="5">
    <location>
        <begin position="793"/>
        <end position="802"/>
    </location>
</feature>
<evidence type="ECO:0000256" key="5">
    <source>
        <dbReference type="SAM" id="MobiDB-lite"/>
    </source>
</evidence>
<gene>
    <name evidence="8" type="ORF">JD844_033996</name>
</gene>
<keyword evidence="4" id="KW-0539">Nucleus</keyword>
<feature type="compositionally biased region" description="Acidic residues" evidence="5">
    <location>
        <begin position="815"/>
        <end position="829"/>
    </location>
</feature>
<dbReference type="Proteomes" id="UP000826234">
    <property type="component" value="Unassembled WGS sequence"/>
</dbReference>
<feature type="domain" description="SURP motif" evidence="6">
    <location>
        <begin position="735"/>
        <end position="778"/>
    </location>
</feature>
<evidence type="ECO:0008006" key="10">
    <source>
        <dbReference type="Google" id="ProtNLM"/>
    </source>
</evidence>
<evidence type="ECO:0000256" key="1">
    <source>
        <dbReference type="ARBA" id="ARBA00004123"/>
    </source>
</evidence>
<dbReference type="PANTHER" id="PTHR23340:SF2">
    <property type="entry name" value="SURP AND G-PATCH DOMAIN-CONTAINING PROTEIN 2"/>
    <property type="match status" value="1"/>
</dbReference>
<evidence type="ECO:0000313" key="8">
    <source>
        <dbReference type="EMBL" id="KAH0625765.1"/>
    </source>
</evidence>
<evidence type="ECO:0000256" key="3">
    <source>
        <dbReference type="ARBA" id="ARBA00023187"/>
    </source>
</evidence>
<feature type="region of interest" description="Disordered" evidence="5">
    <location>
        <begin position="665"/>
        <end position="687"/>
    </location>
</feature>
<feature type="compositionally biased region" description="Basic and acidic residues" evidence="5">
    <location>
        <begin position="102"/>
        <end position="141"/>
    </location>
</feature>
<dbReference type="InterPro" id="IPR035967">
    <property type="entry name" value="SWAP/Surp_sf"/>
</dbReference>
<dbReference type="InterPro" id="IPR040169">
    <property type="entry name" value="SUGP1/2"/>
</dbReference>
<dbReference type="SUPFAM" id="SSF109905">
    <property type="entry name" value="Surp module (SWAP domain)"/>
    <property type="match status" value="2"/>
</dbReference>
<evidence type="ECO:0000256" key="2">
    <source>
        <dbReference type="ARBA" id="ARBA00022664"/>
    </source>
</evidence>
<evidence type="ECO:0000256" key="4">
    <source>
        <dbReference type="ARBA" id="ARBA00023242"/>
    </source>
</evidence>
<dbReference type="InterPro" id="IPR000467">
    <property type="entry name" value="G_patch_dom"/>
</dbReference>
<proteinExistence type="predicted"/>
<dbReference type="PROSITE" id="PS50174">
    <property type="entry name" value="G_PATCH"/>
    <property type="match status" value="1"/>
</dbReference>
<evidence type="ECO:0000259" key="7">
    <source>
        <dbReference type="PROSITE" id="PS50174"/>
    </source>
</evidence>
<dbReference type="InterPro" id="IPR000061">
    <property type="entry name" value="Surp"/>
</dbReference>
<dbReference type="EMBL" id="JAIPUX010000953">
    <property type="protein sequence ID" value="KAH0625765.1"/>
    <property type="molecule type" value="Genomic_DNA"/>
</dbReference>
<keyword evidence="9" id="KW-1185">Reference proteome</keyword>
<protein>
    <recommendedName>
        <fullName evidence="10">SURP and G-patch domain-containing protein 2</fullName>
    </recommendedName>
</protein>
<keyword evidence="2" id="KW-0507">mRNA processing</keyword>
<feature type="domain" description="G-patch" evidence="7">
    <location>
        <begin position="931"/>
        <end position="977"/>
    </location>
</feature>
<dbReference type="Gene3D" id="1.10.10.790">
    <property type="entry name" value="Surp module"/>
    <property type="match status" value="2"/>
</dbReference>
<reference evidence="8 9" key="1">
    <citation type="journal article" date="2022" name="Gigascience">
        <title>A chromosome-level genome assembly and annotation of the desert horned lizard, Phrynosoma platyrhinos, provides insight into chromosomal rearrangements among reptiles.</title>
        <authorList>
            <person name="Koochekian N."/>
            <person name="Ascanio A."/>
            <person name="Farleigh K."/>
            <person name="Card D.C."/>
            <person name="Schield D.R."/>
            <person name="Castoe T.A."/>
            <person name="Jezkova T."/>
        </authorList>
    </citation>
    <scope>NUCLEOTIDE SEQUENCE [LARGE SCALE GENOMIC DNA]</scope>
    <source>
        <strain evidence="8">NK-2021</strain>
    </source>
</reference>
<keyword evidence="3" id="KW-0508">mRNA splicing</keyword>
<comment type="subcellular location">
    <subcellularLocation>
        <location evidence="1">Nucleus</location>
    </subcellularLocation>
</comment>
<evidence type="ECO:0000259" key="6">
    <source>
        <dbReference type="PROSITE" id="PS50128"/>
    </source>
</evidence>
<name>A0ABQ7T7R3_PHRPL</name>
<accession>A0ABQ7T7R3</accession>
<dbReference type="Pfam" id="PF01805">
    <property type="entry name" value="Surp"/>
    <property type="match status" value="1"/>
</dbReference>
<feature type="compositionally biased region" description="Polar residues" evidence="5">
    <location>
        <begin position="834"/>
        <end position="861"/>
    </location>
</feature>
<feature type="region of interest" description="Disordered" evidence="5">
    <location>
        <begin position="67"/>
        <end position="160"/>
    </location>
</feature>
<dbReference type="PANTHER" id="PTHR23340">
    <property type="entry name" value="ARGININE/SERINE RICH SPLICING FACTOR SF4/14"/>
    <property type="match status" value="1"/>
</dbReference>
<evidence type="ECO:0000313" key="9">
    <source>
        <dbReference type="Proteomes" id="UP000826234"/>
    </source>
</evidence>
<dbReference type="SMART" id="SM00648">
    <property type="entry name" value="SWAP"/>
    <property type="match status" value="2"/>
</dbReference>
<feature type="region of interest" description="Disordered" evidence="5">
    <location>
        <begin position="793"/>
        <end position="870"/>
    </location>
</feature>
<dbReference type="Pfam" id="PF01585">
    <property type="entry name" value="G-patch"/>
    <property type="match status" value="1"/>
</dbReference>
<comment type="caution">
    <text evidence="8">The sequence shown here is derived from an EMBL/GenBank/DDBJ whole genome shotgun (WGS) entry which is preliminary data.</text>
</comment>
<feature type="compositionally biased region" description="Polar residues" evidence="5">
    <location>
        <begin position="142"/>
        <end position="153"/>
    </location>
</feature>
<organism evidence="8 9">
    <name type="scientific">Phrynosoma platyrhinos</name>
    <name type="common">Desert horned lizard</name>
    <dbReference type="NCBI Taxonomy" id="52577"/>
    <lineage>
        <taxon>Eukaryota</taxon>
        <taxon>Metazoa</taxon>
        <taxon>Chordata</taxon>
        <taxon>Craniata</taxon>
        <taxon>Vertebrata</taxon>
        <taxon>Euteleostomi</taxon>
        <taxon>Lepidosauria</taxon>
        <taxon>Squamata</taxon>
        <taxon>Bifurcata</taxon>
        <taxon>Unidentata</taxon>
        <taxon>Episquamata</taxon>
        <taxon>Toxicofera</taxon>
        <taxon>Iguania</taxon>
        <taxon>Phrynosomatidae</taxon>
        <taxon>Phrynosomatinae</taxon>
        <taxon>Phrynosoma</taxon>
    </lineage>
</organism>
<sequence length="1000" mass="112895">MTSRRMTRETFDTLMQVKAKRYRLDRSDPIGEALHQLRVHSRPAARAQYDDEEGDFHDDKLMLSDWQQEPRNDYTLPSYRSGSQVTEEDDYYDESSTQPLSRKRDYVQPASREREYGHSISVERDYAGPSSRDRDYSRPASREQNYSRSVPSRETSKRYRSSELLGNIRSLGILEDDFETVRGSDYDLEYGLEQERKFSPSLSVGRGRGRGTRGKRGVATRGLTQNKVEVAIPAKKWGAKNLPLADDPIAEPTEHTQQRIVPSHRPWLYVKPQEKELNLDPSDIFSTFGVEIIKWAGFDEIEQDPEYSELFRVLFTLETETCAKMLASFKCSLKPEHQEFCLSSIKTLQHMALRTPRVDGQFLNLLMEKKVMVTKNSFFEVIGPFDRYVMKLQNYLLKSSTPLLMACNGFELSIKTNSFSDPTQMAAAFKTTLSLCRKSLALLGQTFALATTFRQEKILEALSIQEAAPSPTLFPNFDTSALFGREYIEHLQSWLERSGIQMQLKKPATALPSESSRNTSETRAKIKIPQRADRKVVATIEKLVENMVSGILSGREKAELRSNPEYWFLREEESLEHKYYKLKLSEAERLIAKEGRKEEEKTTRPCESDALQRVLYAKKIASIKKKLFRGRRPGILQRAAKAKKAKKATVGTQTLLSAGMMLKAEPQEPPNTQSPKDAPAGPTSDTASTSVFTAIAEEASSAGDGSTTEGSLGLQENPPSLECQFPDVDPKTMITAQKLAEFVAEVGPEIEQFSIENSADNPDLWFLQDRESSAFKYYRLKIHQLCPLINFGDGEKSTEACERPGPMEGDRENQEEMDPQSEMEGEERDEATKAESSNAATEGQASTAALGLSETSAQTPARRTPYGRKRISSKSLKVGMIPASKRVCLIDEPKVHDPVRIAYDRPRGYSSYKNKKQTSKNLEFQNKRLNPKNIGFQMLQKMGWKEGLGLGAHGKGIKEPVKVGSTSAGEGLGVGEKKEDTFASFRQRMIQMYYLRRASK</sequence>